<dbReference type="InterPro" id="IPR045087">
    <property type="entry name" value="Cu-oxidase_fam"/>
</dbReference>
<reference evidence="8 9" key="1">
    <citation type="submission" date="2019-09" db="EMBL/GenBank/DDBJ databases">
        <title>Pararcticibacter amylolyticus gen. nov., sp. nov., isolated from a rottenly hemp rope, and reclassification of Pedobacter tournemirensis as Pararcticibacter tournemirensis comb. nov.</title>
        <authorList>
            <person name="Cai Y."/>
        </authorList>
    </citation>
    <scope>NUCLEOTIDE SEQUENCE [LARGE SCALE GENOMIC DNA]</scope>
    <source>
        <strain evidence="8 9">TF5-37.2-LB10</strain>
    </source>
</reference>
<dbReference type="SUPFAM" id="SSF49503">
    <property type="entry name" value="Cupredoxins"/>
    <property type="match status" value="3"/>
</dbReference>
<keyword evidence="3" id="KW-0186">Copper</keyword>
<dbReference type="Pfam" id="PF07731">
    <property type="entry name" value="Cu-oxidase_2"/>
    <property type="match status" value="1"/>
</dbReference>
<dbReference type="PROSITE" id="PS00080">
    <property type="entry name" value="MULTICOPPER_OXIDASE2"/>
    <property type="match status" value="1"/>
</dbReference>
<accession>A0A5M9GRU4</accession>
<evidence type="ECO:0000256" key="4">
    <source>
        <dbReference type="SAM" id="SignalP"/>
    </source>
</evidence>
<dbReference type="EMBL" id="VWNE01000053">
    <property type="protein sequence ID" value="KAA8475458.1"/>
    <property type="molecule type" value="Genomic_DNA"/>
</dbReference>
<feature type="domain" description="Plastocyanin-like" evidence="6">
    <location>
        <begin position="529"/>
        <end position="639"/>
    </location>
</feature>
<evidence type="ECO:0000259" key="7">
    <source>
        <dbReference type="Pfam" id="PF07732"/>
    </source>
</evidence>
<dbReference type="InterPro" id="IPR011707">
    <property type="entry name" value="Cu-oxidase-like_N"/>
</dbReference>
<keyword evidence="1" id="KW-0479">Metal-binding</keyword>
<dbReference type="InterPro" id="IPR034282">
    <property type="entry name" value="CuRO_2_CopA"/>
</dbReference>
<comment type="caution">
    <text evidence="8">The sequence shown here is derived from an EMBL/GenBank/DDBJ whole genome shotgun (WGS) entry which is preliminary data.</text>
</comment>
<name>A0A5M9GRU4_9SPHI</name>
<dbReference type="RefSeq" id="WP_141815805.1">
    <property type="nucleotide sequence ID" value="NZ_VFPL01000001.1"/>
</dbReference>
<dbReference type="Gene3D" id="2.60.40.420">
    <property type="entry name" value="Cupredoxins - blue copper proteins"/>
    <property type="match status" value="3"/>
</dbReference>
<dbReference type="CDD" id="cd13874">
    <property type="entry name" value="CuRO_2_CopA"/>
    <property type="match status" value="1"/>
</dbReference>
<evidence type="ECO:0000256" key="1">
    <source>
        <dbReference type="ARBA" id="ARBA00022723"/>
    </source>
</evidence>
<dbReference type="InterPro" id="IPR002355">
    <property type="entry name" value="Cu_oxidase_Cu_BS"/>
</dbReference>
<dbReference type="PANTHER" id="PTHR11709:SF394">
    <property type="entry name" value="FI03373P-RELATED"/>
    <property type="match status" value="1"/>
</dbReference>
<evidence type="ECO:0000313" key="8">
    <source>
        <dbReference type="EMBL" id="KAA8475458.1"/>
    </source>
</evidence>
<proteinExistence type="predicted"/>
<evidence type="ECO:0000256" key="2">
    <source>
        <dbReference type="ARBA" id="ARBA00023002"/>
    </source>
</evidence>
<evidence type="ECO:0000313" key="9">
    <source>
        <dbReference type="Proteomes" id="UP000322918"/>
    </source>
</evidence>
<organism evidence="8 9">
    <name type="scientific">Arcticibacter tournemirensis</name>
    <dbReference type="NCBI Taxonomy" id="699437"/>
    <lineage>
        <taxon>Bacteria</taxon>
        <taxon>Pseudomonadati</taxon>
        <taxon>Bacteroidota</taxon>
        <taxon>Sphingobacteriia</taxon>
        <taxon>Sphingobacteriales</taxon>
        <taxon>Sphingobacteriaceae</taxon>
        <taxon>Arcticibacter</taxon>
    </lineage>
</organism>
<dbReference type="Pfam" id="PF00394">
    <property type="entry name" value="Cu-oxidase"/>
    <property type="match status" value="1"/>
</dbReference>
<keyword evidence="4" id="KW-0732">Signal</keyword>
<dbReference type="OrthoDB" id="9757546at2"/>
<dbReference type="PANTHER" id="PTHR11709">
    <property type="entry name" value="MULTI-COPPER OXIDASE"/>
    <property type="match status" value="1"/>
</dbReference>
<sequence>MNTYQIYFLTKKLFVLLFIAVVSQSAFAQKNIKSYTATPDDHLIRPGKRVVYDLYITDTIVNFTGKSVKAQAINGQIPGPTIRFTEGDTAVIHVHNKMKDETSMHWHGILLPNKFDGVPYLETAPIMPGQTHDFIFPLRQTGTYWYHSHTKLQEQSGLFGSIVIESQDKGNKIDQYPDKVLMLSDWTNQNPKNVLRLLKRGSDYFPIKKGAVQSYGEAISKGYGSDKLMMEWMRMPAMDISDIKYDKFFINGKENVDQQEYKAGETVRLRIIDGSASTYFWVQFAGGQMTVVAADGLEVQPIKVDKLLLGVAETYDVLITIPKDGKYELRATPHDVSGQVSTFFGTGTLHKAPDIPKLNYFRIMHSMSQMMMGMKGMQMSAVKNSKLKKAGMLKETPNGMEGKMGASAMKMDMGMGMGMGEMKMDGMQGMDMNSDSVKMKHSGHDRTMKMDDSMKKMDMNSDSEKMTGIDMGGMDMMGMKDDGRGIKMTVPGSMMNSLGGEGKILTYDMLRAKASTEIDSKQPLRTFQLYLTGSMLRYVWSINNKTLSEQDVLSIKKGEKVRFVMHNNTMMEHPMHLHGHFFRVINAQGEYSPLKHTVSVEPMKTVTIEFDANEEKDWFFHCHILYHMNAGMARIVRYQNSPITPEVAQYRGNNPILRESNHPFFWASIAIQSQANYGMFNVSNVRYSFNSDWRFSYDGRYEVTPRLERYLDNRFYLSGYIGAEFKNDTKGGAFLINDEQNAFVGLRYLLPLFIQTDVRISQNGKARFEIGRSDIPISNRIRLGGSWNTDKEYRISTTYILGKNLGLSGNYDSDYGWGAGLRIMY</sequence>
<dbReference type="CDD" id="cd13896">
    <property type="entry name" value="CuRO_3_CopA"/>
    <property type="match status" value="1"/>
</dbReference>
<keyword evidence="9" id="KW-1185">Reference proteome</keyword>
<dbReference type="GO" id="GO:0016491">
    <property type="term" value="F:oxidoreductase activity"/>
    <property type="evidence" value="ECO:0007669"/>
    <property type="project" value="UniProtKB-KW"/>
</dbReference>
<feature type="chain" id="PRO_5024429571" evidence="4">
    <location>
        <begin position="29"/>
        <end position="825"/>
    </location>
</feature>
<feature type="domain" description="Plastocyanin-like" evidence="7">
    <location>
        <begin position="57"/>
        <end position="168"/>
    </location>
</feature>
<protein>
    <submittedName>
        <fullName evidence="8">Multicopper oxidase domain-containing protein</fullName>
    </submittedName>
</protein>
<keyword evidence="2" id="KW-0560">Oxidoreductase</keyword>
<dbReference type="Proteomes" id="UP000322918">
    <property type="component" value="Unassembled WGS sequence"/>
</dbReference>
<evidence type="ECO:0000256" key="3">
    <source>
        <dbReference type="ARBA" id="ARBA00023008"/>
    </source>
</evidence>
<dbReference type="AlphaFoldDB" id="A0A5M9GRU4"/>
<dbReference type="InterPro" id="IPR008972">
    <property type="entry name" value="Cupredoxin"/>
</dbReference>
<dbReference type="GO" id="GO:0005507">
    <property type="term" value="F:copper ion binding"/>
    <property type="evidence" value="ECO:0007669"/>
    <property type="project" value="InterPro"/>
</dbReference>
<feature type="signal peptide" evidence="4">
    <location>
        <begin position="1"/>
        <end position="28"/>
    </location>
</feature>
<evidence type="ECO:0000259" key="5">
    <source>
        <dbReference type="Pfam" id="PF00394"/>
    </source>
</evidence>
<dbReference type="Pfam" id="PF07732">
    <property type="entry name" value="Cu-oxidase_3"/>
    <property type="match status" value="1"/>
</dbReference>
<dbReference type="InterPro" id="IPR034279">
    <property type="entry name" value="CuRO_3_CopA"/>
</dbReference>
<gene>
    <name evidence="8" type="ORF">F1649_21565</name>
</gene>
<dbReference type="InterPro" id="IPR001117">
    <property type="entry name" value="Cu-oxidase_2nd"/>
</dbReference>
<dbReference type="InterPro" id="IPR011706">
    <property type="entry name" value="Cu-oxidase_C"/>
</dbReference>
<feature type="domain" description="Plastocyanin-like" evidence="5">
    <location>
        <begin position="180"/>
        <end position="350"/>
    </location>
</feature>
<evidence type="ECO:0000259" key="6">
    <source>
        <dbReference type="Pfam" id="PF07731"/>
    </source>
</evidence>